<dbReference type="CDD" id="cd00383">
    <property type="entry name" value="trans_reg_C"/>
    <property type="match status" value="1"/>
</dbReference>
<dbReference type="InterPro" id="IPR001867">
    <property type="entry name" value="OmpR/PhoB-type_DNA-bd"/>
</dbReference>
<dbReference type="GO" id="GO:0000160">
    <property type="term" value="P:phosphorelay signal transduction system"/>
    <property type="evidence" value="ECO:0007669"/>
    <property type="project" value="InterPro"/>
</dbReference>
<proteinExistence type="inferred from homology"/>
<dbReference type="SUPFAM" id="SSF46894">
    <property type="entry name" value="C-terminal effector domain of the bipartite response regulators"/>
    <property type="match status" value="1"/>
</dbReference>
<dbReference type="PANTHER" id="PTHR36842">
    <property type="entry name" value="PROTEIN TOLB HOMOLOG"/>
    <property type="match status" value="1"/>
</dbReference>
<dbReference type="PROSITE" id="PS51755">
    <property type="entry name" value="OMPR_PHOB"/>
    <property type="match status" value="1"/>
</dbReference>
<dbReference type="AlphaFoldDB" id="A0A099KE64"/>
<dbReference type="InterPro" id="IPR011659">
    <property type="entry name" value="WD40"/>
</dbReference>
<dbReference type="Gene3D" id="1.10.10.10">
    <property type="entry name" value="Winged helix-like DNA-binding domain superfamily/Winged helix DNA-binding domain"/>
    <property type="match status" value="1"/>
</dbReference>
<keyword evidence="4" id="KW-0812">Transmembrane</keyword>
<keyword evidence="4" id="KW-0472">Membrane</keyword>
<evidence type="ECO:0000256" key="3">
    <source>
        <dbReference type="PROSITE-ProRule" id="PRU01091"/>
    </source>
</evidence>
<dbReference type="GO" id="GO:0006355">
    <property type="term" value="P:regulation of DNA-templated transcription"/>
    <property type="evidence" value="ECO:0007669"/>
    <property type="project" value="InterPro"/>
</dbReference>
<evidence type="ECO:0000256" key="2">
    <source>
        <dbReference type="ARBA" id="ARBA00023125"/>
    </source>
</evidence>
<dbReference type="SMART" id="SM00862">
    <property type="entry name" value="Trans_reg_C"/>
    <property type="match status" value="1"/>
</dbReference>
<comment type="caution">
    <text evidence="6">The sequence shown here is derived from an EMBL/GenBank/DDBJ whole genome shotgun (WGS) entry which is preliminary data.</text>
</comment>
<dbReference type="Proteomes" id="UP000029843">
    <property type="component" value="Unassembled WGS sequence"/>
</dbReference>
<evidence type="ECO:0000313" key="6">
    <source>
        <dbReference type="EMBL" id="KGJ88327.1"/>
    </source>
</evidence>
<name>A0A099KE64_COLPS</name>
<protein>
    <submittedName>
        <fullName evidence="6">Transcriptional regulator, winged helix family</fullName>
    </submittedName>
</protein>
<organism evidence="6 7">
    <name type="scientific">Colwellia psychrerythraea</name>
    <name type="common">Vibrio psychroerythus</name>
    <dbReference type="NCBI Taxonomy" id="28229"/>
    <lineage>
        <taxon>Bacteria</taxon>
        <taxon>Pseudomonadati</taxon>
        <taxon>Pseudomonadota</taxon>
        <taxon>Gammaproteobacteria</taxon>
        <taxon>Alteromonadales</taxon>
        <taxon>Colwelliaceae</taxon>
        <taxon>Colwellia</taxon>
    </lineage>
</organism>
<accession>A0A099KE64</accession>
<keyword evidence="2 3" id="KW-0238">DNA-binding</keyword>
<gene>
    <name evidence="6" type="ORF">ND2E_4163</name>
</gene>
<keyword evidence="4" id="KW-1133">Transmembrane helix</keyword>
<sequence length="686" mass="77962">MIKVTLGKFEVNQATQSLSFAGEEISLTQKKFFEVLSCLVDKYPNFVTREELIEQVWQGNYFIGDKAVNNAIWVLRKTLKDYDPEQQYIVTKRGVGYRLAIEPVVASLKAKRQNFIYLAAVFGVSVIAISSWLYIDTEKPVKLSLITDSSGNESQPAVSPSGKELAFTWRKPGQSSNLYIKDLTDNQKIRQITFNDNKVYSPAWINHGIGLAYVEKDKTNKQCNIKKVILSTLDTEVIATCNYNSNTYVKANFAGDIVLFNKFDQDNYRSGLYKVNVNEQPYKEVRISCGDECSFEDREVAFTPEPDKIVVSRRFDRLSENLFLVNLITREESQLTFEETDIKGIAVSTDEQVYFGAKEGGQNIAKQVSLAGGSVKNLNVIGFVSPSFNPRDSSLYFSHSRAVKDIHYINLNHAQKFSTSLLTSAFAHRNAEFSASANKLVFISGQSGHMEVWSSNSDGSNKQQLTYLKSVAITPSWSNDGKKIAFLTPKKNSGGNEIKVIDIVTRKITTINSPFNNHNRPTWSNDDRTLLSAISDDRGSLLYRFTFDTTAPMQLSDKQIRFIRHYKGNKWLFSKGIQGGLWIASENEDGTFTQLNKLLANDEFNSRYNWTIHQETIFYTRKHSDRVEIKSYNLVKQIDKLLISLPSEKLETYGSFTFDSMNQWLIYTQRKGNPYDIAKITLPKHD</sequence>
<evidence type="ECO:0000259" key="5">
    <source>
        <dbReference type="PROSITE" id="PS51755"/>
    </source>
</evidence>
<reference evidence="6 7" key="1">
    <citation type="submission" date="2014-08" db="EMBL/GenBank/DDBJ databases">
        <title>Genomic and Phenotypic Diversity of Colwellia psychrerythraea strains from Disparate Marine Basins.</title>
        <authorList>
            <person name="Techtmann S.M."/>
            <person name="Stelling S.C."/>
            <person name="Utturkar S.M."/>
            <person name="Alshibli N."/>
            <person name="Harris A."/>
            <person name="Brown S.D."/>
            <person name="Hazen T.C."/>
        </authorList>
    </citation>
    <scope>NUCLEOTIDE SEQUENCE [LARGE SCALE GENOMIC DNA]</scope>
    <source>
        <strain evidence="6 7">ND2E</strain>
    </source>
</reference>
<dbReference type="EMBL" id="JQED01000047">
    <property type="protein sequence ID" value="KGJ88327.1"/>
    <property type="molecule type" value="Genomic_DNA"/>
</dbReference>
<dbReference type="Gene3D" id="2.120.10.30">
    <property type="entry name" value="TolB, C-terminal domain"/>
    <property type="match status" value="2"/>
</dbReference>
<dbReference type="InterPro" id="IPR011042">
    <property type="entry name" value="6-blade_b-propeller_TolB-like"/>
</dbReference>
<dbReference type="InterPro" id="IPR036388">
    <property type="entry name" value="WH-like_DNA-bd_sf"/>
</dbReference>
<dbReference type="InterPro" id="IPR016032">
    <property type="entry name" value="Sig_transdc_resp-reg_C-effctor"/>
</dbReference>
<evidence type="ECO:0000256" key="1">
    <source>
        <dbReference type="ARBA" id="ARBA00009820"/>
    </source>
</evidence>
<dbReference type="GO" id="GO:0003677">
    <property type="term" value="F:DNA binding"/>
    <property type="evidence" value="ECO:0007669"/>
    <property type="project" value="UniProtKB-UniRule"/>
</dbReference>
<feature type="DNA-binding region" description="OmpR/PhoB-type" evidence="3">
    <location>
        <begin position="1"/>
        <end position="101"/>
    </location>
</feature>
<feature type="domain" description="OmpR/PhoB-type" evidence="5">
    <location>
        <begin position="1"/>
        <end position="101"/>
    </location>
</feature>
<dbReference type="Pfam" id="PF00486">
    <property type="entry name" value="Trans_reg_C"/>
    <property type="match status" value="1"/>
</dbReference>
<dbReference type="SUPFAM" id="SSF82171">
    <property type="entry name" value="DPP6 N-terminal domain-like"/>
    <property type="match status" value="2"/>
</dbReference>
<dbReference type="PATRIC" id="fig|28229.4.peg.3507"/>
<feature type="transmembrane region" description="Helical" evidence="4">
    <location>
        <begin position="115"/>
        <end position="135"/>
    </location>
</feature>
<evidence type="ECO:0000313" key="7">
    <source>
        <dbReference type="Proteomes" id="UP000029843"/>
    </source>
</evidence>
<comment type="similarity">
    <text evidence="1">Belongs to the TolB family.</text>
</comment>
<dbReference type="Pfam" id="PF07676">
    <property type="entry name" value="PD40"/>
    <property type="match status" value="2"/>
</dbReference>
<dbReference type="PANTHER" id="PTHR36842:SF1">
    <property type="entry name" value="PROTEIN TOLB"/>
    <property type="match status" value="1"/>
</dbReference>
<dbReference type="OrthoDB" id="9782895at2"/>
<evidence type="ECO:0000256" key="4">
    <source>
        <dbReference type="SAM" id="Phobius"/>
    </source>
</evidence>